<dbReference type="PRINTS" id="PR00781">
    <property type="entry name" value="LIPOSIGPTASE"/>
</dbReference>
<organism evidence="12 13">
    <name type="scientific">Nocardioides aquaticus</name>
    <dbReference type="NCBI Taxonomy" id="160826"/>
    <lineage>
        <taxon>Bacteria</taxon>
        <taxon>Bacillati</taxon>
        <taxon>Actinomycetota</taxon>
        <taxon>Actinomycetes</taxon>
        <taxon>Propionibacteriales</taxon>
        <taxon>Nocardioidaceae</taxon>
        <taxon>Nocardioides</taxon>
    </lineage>
</organism>
<dbReference type="EMBL" id="CP075371">
    <property type="protein sequence ID" value="QVT80800.1"/>
    <property type="molecule type" value="Genomic_DNA"/>
</dbReference>
<feature type="active site" evidence="9">
    <location>
        <position position="147"/>
    </location>
</feature>
<dbReference type="PANTHER" id="PTHR33695">
    <property type="entry name" value="LIPOPROTEIN SIGNAL PEPTIDASE"/>
    <property type="match status" value="1"/>
</dbReference>
<feature type="compositionally biased region" description="Polar residues" evidence="11">
    <location>
        <begin position="1"/>
        <end position="13"/>
    </location>
</feature>
<dbReference type="PANTHER" id="PTHR33695:SF1">
    <property type="entry name" value="LIPOPROTEIN SIGNAL PEPTIDASE"/>
    <property type="match status" value="1"/>
</dbReference>
<feature type="transmembrane region" description="Helical" evidence="9">
    <location>
        <begin position="88"/>
        <end position="106"/>
    </location>
</feature>
<evidence type="ECO:0000256" key="10">
    <source>
        <dbReference type="RuleBase" id="RU004181"/>
    </source>
</evidence>
<comment type="function">
    <text evidence="9">This protein specifically catalyzes the removal of signal peptides from prolipoproteins.</text>
</comment>
<keyword evidence="3 9" id="KW-0645">Protease</keyword>
<evidence type="ECO:0000256" key="4">
    <source>
        <dbReference type="ARBA" id="ARBA00022692"/>
    </source>
</evidence>
<evidence type="ECO:0000256" key="8">
    <source>
        <dbReference type="ARBA" id="ARBA00023136"/>
    </source>
</evidence>
<feature type="active site" evidence="9">
    <location>
        <position position="161"/>
    </location>
</feature>
<dbReference type="Proteomes" id="UP000679307">
    <property type="component" value="Chromosome"/>
</dbReference>
<dbReference type="HAMAP" id="MF_00161">
    <property type="entry name" value="LspA"/>
    <property type="match status" value="1"/>
</dbReference>
<comment type="subcellular location">
    <subcellularLocation>
        <location evidence="9">Cell membrane</location>
        <topology evidence="9">Multi-pass membrane protein</topology>
    </subcellularLocation>
</comment>
<reference evidence="12 13" key="1">
    <citation type="submission" date="2021-05" db="EMBL/GenBank/DDBJ databases">
        <title>Complete genome of Nocardioides aquaticus KCTC 9944T isolated from meromictic and hypersaline Ekho Lake, Antarctica.</title>
        <authorList>
            <person name="Hwang K."/>
            <person name="Kim K.M."/>
            <person name="Choe H."/>
        </authorList>
    </citation>
    <scope>NUCLEOTIDE SEQUENCE [LARGE SCALE GENOMIC DNA]</scope>
    <source>
        <strain evidence="12 13">KCTC 9944</strain>
    </source>
</reference>
<keyword evidence="4 9" id="KW-0812">Transmembrane</keyword>
<evidence type="ECO:0000256" key="7">
    <source>
        <dbReference type="ARBA" id="ARBA00022989"/>
    </source>
</evidence>
<evidence type="ECO:0000256" key="11">
    <source>
        <dbReference type="SAM" id="MobiDB-lite"/>
    </source>
</evidence>
<dbReference type="Pfam" id="PF01252">
    <property type="entry name" value="Peptidase_A8"/>
    <property type="match status" value="1"/>
</dbReference>
<feature type="transmembrane region" description="Helical" evidence="9">
    <location>
        <begin position="151"/>
        <end position="173"/>
    </location>
</feature>
<evidence type="ECO:0000256" key="1">
    <source>
        <dbReference type="ARBA" id="ARBA00006139"/>
    </source>
</evidence>
<keyword evidence="2 9" id="KW-1003">Cell membrane</keyword>
<evidence type="ECO:0000256" key="3">
    <source>
        <dbReference type="ARBA" id="ARBA00022670"/>
    </source>
</evidence>
<keyword evidence="6 9" id="KW-0378">Hydrolase</keyword>
<name>A0ABX8ELP1_9ACTN</name>
<feature type="transmembrane region" description="Helical" evidence="9">
    <location>
        <begin position="30"/>
        <end position="46"/>
    </location>
</feature>
<keyword evidence="12" id="KW-0449">Lipoprotein</keyword>
<protein>
    <recommendedName>
        <fullName evidence="9">Lipoprotein signal peptidase</fullName>
        <ecNumber evidence="9">3.4.23.36</ecNumber>
    </recommendedName>
    <alternativeName>
        <fullName evidence="9">Prolipoprotein signal peptidase</fullName>
    </alternativeName>
    <alternativeName>
        <fullName evidence="9">Signal peptidase II</fullName>
        <shortName evidence="9">SPase II</shortName>
    </alternativeName>
</protein>
<evidence type="ECO:0000313" key="13">
    <source>
        <dbReference type="Proteomes" id="UP000679307"/>
    </source>
</evidence>
<keyword evidence="5 9" id="KW-0064">Aspartyl protease</keyword>
<comment type="pathway">
    <text evidence="9">Protein modification; lipoprotein biosynthesis (signal peptide cleavage).</text>
</comment>
<comment type="similarity">
    <text evidence="1 9 10">Belongs to the peptidase A8 family.</text>
</comment>
<dbReference type="InterPro" id="IPR001872">
    <property type="entry name" value="Peptidase_A8"/>
</dbReference>
<proteinExistence type="inferred from homology"/>
<evidence type="ECO:0000256" key="6">
    <source>
        <dbReference type="ARBA" id="ARBA00022801"/>
    </source>
</evidence>
<feature type="region of interest" description="Disordered" evidence="11">
    <location>
        <begin position="1"/>
        <end position="24"/>
    </location>
</feature>
<dbReference type="EC" id="3.4.23.36" evidence="9"/>
<keyword evidence="8 9" id="KW-0472">Membrane</keyword>
<keyword evidence="13" id="KW-1185">Reference proteome</keyword>
<keyword evidence="7 9" id="KW-1133">Transmembrane helix</keyword>
<dbReference type="GO" id="GO:0004190">
    <property type="term" value="F:aspartic-type endopeptidase activity"/>
    <property type="evidence" value="ECO:0007669"/>
    <property type="project" value="UniProtKB-EC"/>
</dbReference>
<feature type="transmembrane region" description="Helical" evidence="9">
    <location>
        <begin position="113"/>
        <end position="131"/>
    </location>
</feature>
<evidence type="ECO:0000256" key="5">
    <source>
        <dbReference type="ARBA" id="ARBA00022750"/>
    </source>
</evidence>
<dbReference type="NCBIfam" id="TIGR00077">
    <property type="entry name" value="lspA"/>
    <property type="match status" value="1"/>
</dbReference>
<evidence type="ECO:0000256" key="2">
    <source>
        <dbReference type="ARBA" id="ARBA00022475"/>
    </source>
</evidence>
<comment type="catalytic activity">
    <reaction evidence="9">
        <text>Release of signal peptides from bacterial membrane prolipoproteins. Hydrolyzes -Xaa-Yaa-Zaa-|-(S,diacylglyceryl)Cys-, in which Xaa is hydrophobic (preferably Leu), and Yaa (Ala or Ser) and Zaa (Gly or Ala) have small, neutral side chains.</text>
        <dbReference type="EC" id="3.4.23.36"/>
    </reaction>
</comment>
<gene>
    <name evidence="12" type="primary">lspA_2</name>
    <name evidence="9" type="synonym">lspA</name>
    <name evidence="12" type="ORF">ENKNEFLB_03201</name>
</gene>
<evidence type="ECO:0000256" key="9">
    <source>
        <dbReference type="HAMAP-Rule" id="MF_00161"/>
    </source>
</evidence>
<accession>A0ABX8ELP1</accession>
<sequence length="195" mass="20482">MQAARGTSLSDEQGSPGPVSPSVPSRRRRVASVVLLVTLATTWYAADQVTKALAVARLADGDVSVVDGVLNLTLVRNPGAAFSTGTEYTVALSCFAILATLVVLWVSRRVGSLVWATALGLLLAGVVGNLTDRLLREPSPLRGHVIDFLQLPSWPVFNLADIAINVAAGLILVQAFRNVRVDGEPVDAGDRDGTA</sequence>
<evidence type="ECO:0000313" key="12">
    <source>
        <dbReference type="EMBL" id="QVT80800.1"/>
    </source>
</evidence>